<dbReference type="Gene3D" id="1.20.120.80">
    <property type="entry name" value="Cytochrome c oxidase, subunit III, four-helix bundle"/>
    <property type="match status" value="1"/>
</dbReference>
<name>A0A6J6S5X5_9ZZZZ</name>
<dbReference type="GO" id="GO:0019646">
    <property type="term" value="P:aerobic electron transport chain"/>
    <property type="evidence" value="ECO:0007669"/>
    <property type="project" value="InterPro"/>
</dbReference>
<dbReference type="SUPFAM" id="SSF81452">
    <property type="entry name" value="Cytochrome c oxidase subunit III-like"/>
    <property type="match status" value="1"/>
</dbReference>
<dbReference type="InterPro" id="IPR024791">
    <property type="entry name" value="Cyt_c/ubiquinol_Oxase_su3"/>
</dbReference>
<evidence type="ECO:0000256" key="2">
    <source>
        <dbReference type="ARBA" id="ARBA00010581"/>
    </source>
</evidence>
<gene>
    <name evidence="10" type="ORF">UFOPK2656_02034</name>
    <name evidence="11" type="ORF">UFOPK3099_02249</name>
    <name evidence="12" type="ORF">UFOPK3267_01744</name>
    <name evidence="13" type="ORF">UFOPK3651_00902</name>
    <name evidence="14" type="ORF">UFOPK3931_01993</name>
    <name evidence="9" type="ORF">UFOPK4189_00923</name>
</gene>
<evidence type="ECO:0000256" key="3">
    <source>
        <dbReference type="ARBA" id="ARBA00022475"/>
    </source>
</evidence>
<dbReference type="EMBL" id="CAFBOL010000058">
    <property type="protein sequence ID" value="CAB4998778.1"/>
    <property type="molecule type" value="Genomic_DNA"/>
</dbReference>
<dbReference type="Pfam" id="PF00510">
    <property type="entry name" value="COX3"/>
    <property type="match status" value="1"/>
</dbReference>
<feature type="transmembrane region" description="Helical" evidence="7">
    <location>
        <begin position="95"/>
        <end position="115"/>
    </location>
</feature>
<keyword evidence="6 7" id="KW-0472">Membrane</keyword>
<reference evidence="10" key="1">
    <citation type="submission" date="2020-05" db="EMBL/GenBank/DDBJ databases">
        <authorList>
            <person name="Chiriac C."/>
            <person name="Salcher M."/>
            <person name="Ghai R."/>
            <person name="Kavagutti S V."/>
        </authorList>
    </citation>
    <scope>NUCLEOTIDE SEQUENCE</scope>
</reference>
<dbReference type="AlphaFoldDB" id="A0A6J6S5X5"/>
<evidence type="ECO:0000256" key="7">
    <source>
        <dbReference type="SAM" id="Phobius"/>
    </source>
</evidence>
<keyword evidence="4 7" id="KW-0812">Transmembrane</keyword>
<keyword evidence="3" id="KW-1003">Cell membrane</keyword>
<evidence type="ECO:0000313" key="11">
    <source>
        <dbReference type="EMBL" id="CAB4832713.1"/>
    </source>
</evidence>
<dbReference type="InterPro" id="IPR000298">
    <property type="entry name" value="Cyt_c_oxidase-like_su3"/>
</dbReference>
<evidence type="ECO:0000256" key="5">
    <source>
        <dbReference type="ARBA" id="ARBA00022989"/>
    </source>
</evidence>
<evidence type="ECO:0000313" key="9">
    <source>
        <dbReference type="EMBL" id="CAB4363144.1"/>
    </source>
</evidence>
<feature type="transmembrane region" description="Helical" evidence="7">
    <location>
        <begin position="16"/>
        <end position="39"/>
    </location>
</feature>
<dbReference type="InterPro" id="IPR013833">
    <property type="entry name" value="Cyt_c_oxidase_su3_a-hlx"/>
</dbReference>
<dbReference type="GO" id="GO:0005886">
    <property type="term" value="C:plasma membrane"/>
    <property type="evidence" value="ECO:0007669"/>
    <property type="project" value="UniProtKB-SubCell"/>
</dbReference>
<dbReference type="PANTHER" id="PTHR11403">
    <property type="entry name" value="CYTOCHROME C OXIDASE SUBUNIT III"/>
    <property type="match status" value="1"/>
</dbReference>
<keyword evidence="5 7" id="KW-1133">Transmembrane helix</keyword>
<evidence type="ECO:0000313" key="12">
    <source>
        <dbReference type="EMBL" id="CAB4851823.1"/>
    </source>
</evidence>
<accession>A0A6J6S5X5</accession>
<feature type="transmembrane region" description="Helical" evidence="7">
    <location>
        <begin position="172"/>
        <end position="191"/>
    </location>
</feature>
<dbReference type="GO" id="GO:0004129">
    <property type="term" value="F:cytochrome-c oxidase activity"/>
    <property type="evidence" value="ECO:0007669"/>
    <property type="project" value="InterPro"/>
</dbReference>
<dbReference type="PANTHER" id="PTHR11403:SF2">
    <property type="entry name" value="CYTOCHROME BO(3) UBIQUINOL OXIDASE SUBUNIT 3"/>
    <property type="match status" value="1"/>
</dbReference>
<evidence type="ECO:0000313" key="10">
    <source>
        <dbReference type="EMBL" id="CAB4729889.1"/>
    </source>
</evidence>
<comment type="subcellular location">
    <subcellularLocation>
        <location evidence="1">Cell membrane</location>
        <topology evidence="1">Multi-pass membrane protein</topology>
    </subcellularLocation>
</comment>
<evidence type="ECO:0000256" key="1">
    <source>
        <dbReference type="ARBA" id="ARBA00004651"/>
    </source>
</evidence>
<sequence length="192" mass="20536">MIALSSSPAAAPRRQIFVGTAIACAAAASLFGGMLALFLRMRDAGIKANGLWVPKGVVVPMVPVNIMLLSLIPTGVFAQWAVYSAKRDDKQHTGVALALVGMMGLLFINAQAYIYSQMKLPANGGTYNSMFYTLTGVLVAAAIAGVVFSAVTAFRYLGGRTTDREVVSAHALYWYVLSAAYVLLWFVVYVTK</sequence>
<organism evidence="10">
    <name type="scientific">freshwater metagenome</name>
    <dbReference type="NCBI Taxonomy" id="449393"/>
    <lineage>
        <taxon>unclassified sequences</taxon>
        <taxon>metagenomes</taxon>
        <taxon>ecological metagenomes</taxon>
    </lineage>
</organism>
<proteinExistence type="inferred from homology"/>
<dbReference type="EMBL" id="CAFBMT010000004">
    <property type="protein sequence ID" value="CAB4921807.1"/>
    <property type="molecule type" value="Genomic_DNA"/>
</dbReference>
<evidence type="ECO:0000313" key="14">
    <source>
        <dbReference type="EMBL" id="CAB4998778.1"/>
    </source>
</evidence>
<evidence type="ECO:0000313" key="13">
    <source>
        <dbReference type="EMBL" id="CAB4921807.1"/>
    </source>
</evidence>
<feature type="domain" description="Heme-copper oxidase subunit III family profile" evidence="8">
    <location>
        <begin position="1"/>
        <end position="192"/>
    </location>
</feature>
<dbReference type="InterPro" id="IPR035973">
    <property type="entry name" value="Cyt_c_oxidase_su3-like_sf"/>
</dbReference>
<comment type="similarity">
    <text evidence="2">Belongs to the cytochrome c oxidase subunit 3 family.</text>
</comment>
<evidence type="ECO:0000256" key="4">
    <source>
        <dbReference type="ARBA" id="ARBA00022692"/>
    </source>
</evidence>
<dbReference type="PROSITE" id="PS50253">
    <property type="entry name" value="COX3"/>
    <property type="match status" value="1"/>
</dbReference>
<evidence type="ECO:0000256" key="6">
    <source>
        <dbReference type="ARBA" id="ARBA00023136"/>
    </source>
</evidence>
<feature type="transmembrane region" description="Helical" evidence="7">
    <location>
        <begin position="130"/>
        <end position="151"/>
    </location>
</feature>
<evidence type="ECO:0000259" key="8">
    <source>
        <dbReference type="PROSITE" id="PS50253"/>
    </source>
</evidence>
<dbReference type="EMBL" id="CAESGF010000004">
    <property type="protein sequence ID" value="CAB4363144.1"/>
    <property type="molecule type" value="Genomic_DNA"/>
</dbReference>
<dbReference type="EMBL" id="CAFBIY010000098">
    <property type="protein sequence ID" value="CAB4851823.1"/>
    <property type="molecule type" value="Genomic_DNA"/>
</dbReference>
<dbReference type="EMBL" id="CAFAAV010000211">
    <property type="protein sequence ID" value="CAB4832713.1"/>
    <property type="molecule type" value="Genomic_DNA"/>
</dbReference>
<feature type="transmembrane region" description="Helical" evidence="7">
    <location>
        <begin position="59"/>
        <end position="83"/>
    </location>
</feature>
<protein>
    <submittedName>
        <fullName evidence="10">Unannotated protein</fullName>
    </submittedName>
</protein>
<dbReference type="EMBL" id="CAEZYF010000012">
    <property type="protein sequence ID" value="CAB4729889.1"/>
    <property type="molecule type" value="Genomic_DNA"/>
</dbReference>